<gene>
    <name evidence="2" type="ordered locus">Os04g0167300</name>
</gene>
<evidence type="ECO:0000313" key="3">
    <source>
        <dbReference type="Proteomes" id="UP000000763"/>
    </source>
</evidence>
<reference evidence="2 3" key="1">
    <citation type="journal article" date="2005" name="Nature">
        <title>The map-based sequence of the rice genome.</title>
        <authorList>
            <consortium name="International rice genome sequencing project (IRGSP)"/>
            <person name="Matsumoto T."/>
            <person name="Wu J."/>
            <person name="Kanamori H."/>
            <person name="Katayose Y."/>
            <person name="Fujisawa M."/>
            <person name="Namiki N."/>
            <person name="Mizuno H."/>
            <person name="Yamamoto K."/>
            <person name="Antonio B.A."/>
            <person name="Baba T."/>
            <person name="Sakata K."/>
            <person name="Nagamura Y."/>
            <person name="Aoki H."/>
            <person name="Arikawa K."/>
            <person name="Arita K."/>
            <person name="Bito T."/>
            <person name="Chiden Y."/>
            <person name="Fujitsuka N."/>
            <person name="Fukunaka R."/>
            <person name="Hamada M."/>
            <person name="Harada C."/>
            <person name="Hayashi A."/>
            <person name="Hijishita S."/>
            <person name="Honda M."/>
            <person name="Hosokawa S."/>
            <person name="Ichikawa Y."/>
            <person name="Idonuma A."/>
            <person name="Iijima M."/>
            <person name="Ikeda M."/>
            <person name="Ikeno M."/>
            <person name="Ito K."/>
            <person name="Ito S."/>
            <person name="Ito T."/>
            <person name="Ito Y."/>
            <person name="Ito Y."/>
            <person name="Iwabuchi A."/>
            <person name="Kamiya K."/>
            <person name="Karasawa W."/>
            <person name="Kurita K."/>
            <person name="Katagiri S."/>
            <person name="Kikuta A."/>
            <person name="Kobayashi H."/>
            <person name="Kobayashi N."/>
            <person name="Machita K."/>
            <person name="Maehara T."/>
            <person name="Masukawa M."/>
            <person name="Mizubayashi T."/>
            <person name="Mukai Y."/>
            <person name="Nagasaki H."/>
            <person name="Nagata Y."/>
            <person name="Naito S."/>
            <person name="Nakashima M."/>
            <person name="Nakama Y."/>
            <person name="Nakamichi Y."/>
            <person name="Nakamura M."/>
            <person name="Meguro A."/>
            <person name="Negishi M."/>
            <person name="Ohta I."/>
            <person name="Ohta T."/>
            <person name="Okamoto M."/>
            <person name="Ono N."/>
            <person name="Saji S."/>
            <person name="Sakaguchi M."/>
            <person name="Sakai K."/>
            <person name="Shibata M."/>
            <person name="Shimokawa T."/>
            <person name="Song J."/>
            <person name="Takazaki Y."/>
            <person name="Terasawa K."/>
            <person name="Tsugane M."/>
            <person name="Tsuji K."/>
            <person name="Ueda S."/>
            <person name="Waki K."/>
            <person name="Yamagata H."/>
            <person name="Yamamoto M."/>
            <person name="Yamamoto S."/>
            <person name="Yamane H."/>
            <person name="Yoshiki S."/>
            <person name="Yoshihara R."/>
            <person name="Yukawa K."/>
            <person name="Zhong H."/>
            <person name="Yano M."/>
            <person name="Yuan Q."/>
            <person name="Ouyang S."/>
            <person name="Liu J."/>
            <person name="Jones K.M."/>
            <person name="Gansberger K."/>
            <person name="Moffat K."/>
            <person name="Hill J."/>
            <person name="Bera J."/>
            <person name="Fadrosh D."/>
            <person name="Jin S."/>
            <person name="Johri S."/>
            <person name="Kim M."/>
            <person name="Overton L."/>
            <person name="Reardon M."/>
            <person name="Tsitrin T."/>
            <person name="Vuong H."/>
            <person name="Weaver B."/>
            <person name="Ciecko A."/>
            <person name="Tallon L."/>
            <person name="Jackson J."/>
            <person name="Pai G."/>
            <person name="Aken S.V."/>
            <person name="Utterback T."/>
            <person name="Reidmuller S."/>
            <person name="Feldblyum T."/>
            <person name="Hsiao J."/>
            <person name="Zismann V."/>
            <person name="Iobst S."/>
            <person name="de Vazeille A.R."/>
            <person name="Buell C.R."/>
            <person name="Ying K."/>
            <person name="Li Y."/>
            <person name="Lu T."/>
            <person name="Huang Y."/>
            <person name="Zhao Q."/>
            <person name="Feng Q."/>
            <person name="Zhang L."/>
            <person name="Zhu J."/>
            <person name="Weng Q."/>
            <person name="Mu J."/>
            <person name="Lu Y."/>
            <person name="Fan D."/>
            <person name="Liu Y."/>
            <person name="Guan J."/>
            <person name="Zhang Y."/>
            <person name="Yu S."/>
            <person name="Liu X."/>
            <person name="Zhang Y."/>
            <person name="Hong G."/>
            <person name="Han B."/>
            <person name="Choisne N."/>
            <person name="Demange N."/>
            <person name="Orjeda G."/>
            <person name="Samain S."/>
            <person name="Cattolico L."/>
            <person name="Pelletier E."/>
            <person name="Couloux A."/>
            <person name="Segurens B."/>
            <person name="Wincker P."/>
            <person name="D'Hont A."/>
            <person name="Scarpelli C."/>
            <person name="Weissenbach J."/>
            <person name="Salanoubat M."/>
            <person name="Quetier F."/>
            <person name="Yu Y."/>
            <person name="Kim H.R."/>
            <person name="Rambo T."/>
            <person name="Currie J."/>
            <person name="Collura K."/>
            <person name="Luo M."/>
            <person name="Yang T."/>
            <person name="Ammiraju J.S.S."/>
            <person name="Engler F."/>
            <person name="Soderlund C."/>
            <person name="Wing R.A."/>
            <person name="Palmer L.E."/>
            <person name="de la Bastide M."/>
            <person name="Spiegel L."/>
            <person name="Nascimento L."/>
            <person name="Zutavern T."/>
            <person name="O'Shaughnessy A."/>
            <person name="Dike S."/>
            <person name="Dedhia N."/>
            <person name="Preston R."/>
            <person name="Balija V."/>
            <person name="McCombie W.R."/>
            <person name="Chow T."/>
            <person name="Chen H."/>
            <person name="Chung M."/>
            <person name="Chen C."/>
            <person name="Shaw J."/>
            <person name="Wu H."/>
            <person name="Hsiao K."/>
            <person name="Chao Y."/>
            <person name="Chu M."/>
            <person name="Cheng C."/>
            <person name="Hour A."/>
            <person name="Lee P."/>
            <person name="Lin S."/>
            <person name="Lin Y."/>
            <person name="Liou J."/>
            <person name="Liu S."/>
            <person name="Hsing Y."/>
            <person name="Raghuvanshi S."/>
            <person name="Mohanty A."/>
            <person name="Bharti A.K."/>
            <person name="Gaur A."/>
            <person name="Gupta V."/>
            <person name="Kumar D."/>
            <person name="Ravi V."/>
            <person name="Vij S."/>
            <person name="Kapur A."/>
            <person name="Khurana P."/>
            <person name="Khurana P."/>
            <person name="Khurana J.P."/>
            <person name="Tyagi A.K."/>
            <person name="Gaikwad K."/>
            <person name="Singh A."/>
            <person name="Dalal V."/>
            <person name="Srivastava S."/>
            <person name="Dixit A."/>
            <person name="Pal A.K."/>
            <person name="Ghazi I.A."/>
            <person name="Yadav M."/>
            <person name="Pandit A."/>
            <person name="Bhargava A."/>
            <person name="Sureshbabu K."/>
            <person name="Batra K."/>
            <person name="Sharma T.R."/>
            <person name="Mohapatra T."/>
            <person name="Singh N.K."/>
            <person name="Messing J."/>
            <person name="Nelson A.B."/>
            <person name="Fuks G."/>
            <person name="Kavchok S."/>
            <person name="Keizer G."/>
            <person name="Linton E."/>
            <person name="Llaca V."/>
            <person name="Song R."/>
            <person name="Tanyolac B."/>
            <person name="Young S."/>
            <person name="Ho-Il K."/>
            <person name="Hahn J.H."/>
            <person name="Sangsakoo G."/>
            <person name="Vanavichit A."/>
            <person name="de Mattos Luiz.A.T."/>
            <person name="Zimmer P.D."/>
            <person name="Malone G."/>
            <person name="Dellagostin O."/>
            <person name="de Oliveira A.C."/>
            <person name="Bevan M."/>
            <person name="Bancroft I."/>
            <person name="Minx P."/>
            <person name="Cordum H."/>
            <person name="Wilson R."/>
            <person name="Cheng Z."/>
            <person name="Jin W."/>
            <person name="Jiang J."/>
            <person name="Leong S.A."/>
            <person name="Iwama H."/>
            <person name="Gojobori T."/>
            <person name="Itoh T."/>
            <person name="Niimura Y."/>
            <person name="Fujii Y."/>
            <person name="Habara T."/>
            <person name="Sakai H."/>
            <person name="Sato Y."/>
            <person name="Wilson G."/>
            <person name="Kumar K."/>
            <person name="McCouch S."/>
            <person name="Juretic N."/>
            <person name="Hoen D."/>
            <person name="Wright S."/>
            <person name="Bruskiewich R."/>
            <person name="Bureau T."/>
            <person name="Miyao A."/>
            <person name="Hirochika H."/>
            <person name="Nishikawa T."/>
            <person name="Kadowaki K."/>
            <person name="Sugiura M."/>
            <person name="Burr B."/>
            <person name="Sasaki T."/>
        </authorList>
    </citation>
    <scope>NUCLEOTIDE SEQUENCE [LARGE SCALE GENOMIC DNA]</scope>
    <source>
        <strain evidence="3">cv. Nipponbare</strain>
    </source>
</reference>
<dbReference type="AlphaFoldDB" id="A0A0N7KIK6"/>
<sequence length="149" mass="16444">MTFVCRGSTESSSSPLSYRGGDRTREEHSSVSIIMLILCPDLSLIQGLAANQSVHNKLNTVECSMIDYQQQTINSTINPVPENFPRLAQCSRFIARCKNQVTLHLKSAGLVNFAKNSAAPKLKKVYQLLLGIAGFQKLAQHKKKKLDPA</sequence>
<name>A0A0N7KIK6_ORYSJ</name>
<dbReference type="KEGG" id="dosa:Os04g0167300"/>
<evidence type="ECO:0000313" key="2">
    <source>
        <dbReference type="EMBL" id="BAH92491.1"/>
    </source>
</evidence>
<dbReference type="OMA" id="RFIARCK"/>
<organism evidence="2 3">
    <name type="scientific">Oryza sativa subsp. japonica</name>
    <name type="common">Rice</name>
    <dbReference type="NCBI Taxonomy" id="39947"/>
    <lineage>
        <taxon>Eukaryota</taxon>
        <taxon>Viridiplantae</taxon>
        <taxon>Streptophyta</taxon>
        <taxon>Embryophyta</taxon>
        <taxon>Tracheophyta</taxon>
        <taxon>Spermatophyta</taxon>
        <taxon>Magnoliopsida</taxon>
        <taxon>Liliopsida</taxon>
        <taxon>Poales</taxon>
        <taxon>Poaceae</taxon>
        <taxon>BOP clade</taxon>
        <taxon>Oryzoideae</taxon>
        <taxon>Oryzeae</taxon>
        <taxon>Oryzinae</taxon>
        <taxon>Oryza</taxon>
        <taxon>Oryza sativa</taxon>
    </lineage>
</organism>
<reference evidence="3" key="2">
    <citation type="journal article" date="2008" name="Nucleic Acids Res.">
        <title>The rice annotation project database (RAP-DB): 2008 update.</title>
        <authorList>
            <consortium name="The rice annotation project (RAP)"/>
        </authorList>
    </citation>
    <scope>GENOME REANNOTATION</scope>
    <source>
        <strain evidence="3">cv. Nipponbare</strain>
    </source>
</reference>
<dbReference type="Proteomes" id="UP000000763">
    <property type="component" value="Chromosome 4"/>
</dbReference>
<proteinExistence type="predicted"/>
<dbReference type="Gramene" id="Os04t0167300-01">
    <property type="protein sequence ID" value="Os04t0167300-01"/>
    <property type="gene ID" value="Os04g0167300"/>
</dbReference>
<evidence type="ECO:0000256" key="1">
    <source>
        <dbReference type="SAM" id="MobiDB-lite"/>
    </source>
</evidence>
<feature type="region of interest" description="Disordered" evidence="1">
    <location>
        <begin position="1"/>
        <end position="23"/>
    </location>
</feature>
<accession>A0A0N7KIK6</accession>
<dbReference type="EMBL" id="AP008210">
    <property type="protein sequence ID" value="BAH92491.1"/>
    <property type="molecule type" value="Genomic_DNA"/>
</dbReference>
<protein>
    <submittedName>
        <fullName evidence="2">Os04g0167300 protein</fullName>
    </submittedName>
</protein>